<dbReference type="STRING" id="673521.SAMN05660991_02959"/>
<gene>
    <name evidence="1" type="ORF">SAMN05660991_02959</name>
</gene>
<dbReference type="Gene3D" id="1.20.910.10">
    <property type="entry name" value="Heme oxygenase-like"/>
    <property type="match status" value="1"/>
</dbReference>
<dbReference type="AlphaFoldDB" id="A0A1H8UMT8"/>
<keyword evidence="2" id="KW-1185">Reference proteome</keyword>
<dbReference type="RefSeq" id="WP_091944819.1">
    <property type="nucleotide sequence ID" value="NZ_FOEE01000009.1"/>
</dbReference>
<sequence>MPRESGGADVLTVLRSATAPEHERVEEILGLVDPELTRERLAVVLTLMLGFWLAAEEGLDAWAEREPAAAEALTWSRRRRAGLFAADLATLGHADGLPARPELPPVADTDAALGRMYVLEGSTLGGTFIDRHLATLPDLSGGVRLRAFSPYGPDTGPMWQAFRRAVRGHVAGGGDADRVVGAARGTFTVLADWCSAARTADGA</sequence>
<dbReference type="OrthoDB" id="9149607at2"/>
<proteinExistence type="predicted"/>
<protein>
    <submittedName>
        <fullName evidence="1">Heme oxygenase</fullName>
    </submittedName>
</protein>
<dbReference type="InterPro" id="IPR016084">
    <property type="entry name" value="Haem_Oase-like_multi-hlx"/>
</dbReference>
<organism evidence="1 2">
    <name type="scientific">Trujillonella endophytica</name>
    <dbReference type="NCBI Taxonomy" id="673521"/>
    <lineage>
        <taxon>Bacteria</taxon>
        <taxon>Bacillati</taxon>
        <taxon>Actinomycetota</taxon>
        <taxon>Actinomycetes</taxon>
        <taxon>Geodermatophilales</taxon>
        <taxon>Geodermatophilaceae</taxon>
        <taxon>Trujillonella</taxon>
    </lineage>
</organism>
<dbReference type="EMBL" id="FOEE01000009">
    <property type="protein sequence ID" value="SEP04540.1"/>
    <property type="molecule type" value="Genomic_DNA"/>
</dbReference>
<reference evidence="2" key="1">
    <citation type="submission" date="2016-10" db="EMBL/GenBank/DDBJ databases">
        <authorList>
            <person name="Varghese N."/>
            <person name="Submissions S."/>
        </authorList>
    </citation>
    <scope>NUCLEOTIDE SEQUENCE [LARGE SCALE GENOMIC DNA]</scope>
    <source>
        <strain evidence="2">DSM 45413</strain>
    </source>
</reference>
<name>A0A1H8UMT8_9ACTN</name>
<evidence type="ECO:0000313" key="2">
    <source>
        <dbReference type="Proteomes" id="UP000198960"/>
    </source>
</evidence>
<evidence type="ECO:0000313" key="1">
    <source>
        <dbReference type="EMBL" id="SEP04540.1"/>
    </source>
</evidence>
<dbReference type="CDD" id="cd19166">
    <property type="entry name" value="HemeO-bac"/>
    <property type="match status" value="1"/>
</dbReference>
<dbReference type="SUPFAM" id="SSF48613">
    <property type="entry name" value="Heme oxygenase-like"/>
    <property type="match status" value="1"/>
</dbReference>
<dbReference type="Proteomes" id="UP000198960">
    <property type="component" value="Unassembled WGS sequence"/>
</dbReference>
<accession>A0A1H8UMT8</accession>